<dbReference type="PANTHER" id="PTHR43895">
    <property type="entry name" value="CALCIUM/CALMODULIN-DEPENDENT PROTEIN KINASE KINASE-RELATED"/>
    <property type="match status" value="1"/>
</dbReference>
<comment type="catalytic activity">
    <reaction evidence="8">
        <text>L-seryl-[protein] + ATP = O-phospho-L-seryl-[protein] + ADP + H(+)</text>
        <dbReference type="Rhea" id="RHEA:17989"/>
        <dbReference type="Rhea" id="RHEA-COMP:9863"/>
        <dbReference type="Rhea" id="RHEA-COMP:11604"/>
        <dbReference type="ChEBI" id="CHEBI:15378"/>
        <dbReference type="ChEBI" id="CHEBI:29999"/>
        <dbReference type="ChEBI" id="CHEBI:30616"/>
        <dbReference type="ChEBI" id="CHEBI:83421"/>
        <dbReference type="ChEBI" id="CHEBI:456216"/>
        <dbReference type="EC" id="2.7.11.1"/>
    </reaction>
</comment>
<feature type="compositionally biased region" description="Polar residues" evidence="10">
    <location>
        <begin position="404"/>
        <end position="416"/>
    </location>
</feature>
<feature type="region of interest" description="Disordered" evidence="10">
    <location>
        <begin position="404"/>
        <end position="510"/>
    </location>
</feature>
<comment type="caution">
    <text evidence="12">The sequence shown here is derived from an EMBL/GenBank/DDBJ whole genome shotgun (WGS) entry which is preliminary data.</text>
</comment>
<dbReference type="SMART" id="SM00220">
    <property type="entry name" value="S_TKc"/>
    <property type="match status" value="1"/>
</dbReference>
<evidence type="ECO:0000313" key="13">
    <source>
        <dbReference type="Proteomes" id="UP000603453"/>
    </source>
</evidence>
<evidence type="ECO:0000256" key="7">
    <source>
        <dbReference type="ARBA" id="ARBA00047899"/>
    </source>
</evidence>
<keyword evidence="3" id="KW-0808">Transferase</keyword>
<dbReference type="InterPro" id="IPR000719">
    <property type="entry name" value="Prot_kinase_dom"/>
</dbReference>
<keyword evidence="5" id="KW-0418">Kinase</keyword>
<evidence type="ECO:0000256" key="4">
    <source>
        <dbReference type="ARBA" id="ARBA00022741"/>
    </source>
</evidence>
<dbReference type="InterPro" id="IPR008271">
    <property type="entry name" value="Ser/Thr_kinase_AS"/>
</dbReference>
<accession>A0A8H7RAP4</accession>
<evidence type="ECO:0000256" key="2">
    <source>
        <dbReference type="ARBA" id="ARBA00022527"/>
    </source>
</evidence>
<evidence type="ECO:0000256" key="6">
    <source>
        <dbReference type="ARBA" id="ARBA00022840"/>
    </source>
</evidence>
<dbReference type="PROSITE" id="PS00107">
    <property type="entry name" value="PROTEIN_KINASE_ATP"/>
    <property type="match status" value="1"/>
</dbReference>
<evidence type="ECO:0000256" key="5">
    <source>
        <dbReference type="ARBA" id="ARBA00022777"/>
    </source>
</evidence>
<feature type="domain" description="Protein kinase" evidence="11">
    <location>
        <begin position="53"/>
        <end position="351"/>
    </location>
</feature>
<evidence type="ECO:0000256" key="10">
    <source>
        <dbReference type="SAM" id="MobiDB-lite"/>
    </source>
</evidence>
<feature type="binding site" evidence="9">
    <location>
        <position position="82"/>
    </location>
    <ligand>
        <name>ATP</name>
        <dbReference type="ChEBI" id="CHEBI:30616"/>
    </ligand>
</feature>
<sequence>MHNGETSSAPVKKRSFRRLSFFKQAPSSPKVLTTNTIYKEYDPETGNKIINNFMIIKEIGRGMHGKVKLAQDLDTGELVAIKIVDKQSRRRQLGYSVLRAKSAGESPFSESEQKIRREIAILKKCAHPHVVRLREVIDDPASRKIYLALEYMEGGEIIWRQDDESNIPVLSMSEARDIFRDVVSGLDYLHYQGIIHRDIKPANLLLTRDRIVKISDFGVSYFNQHLAGHVEQYDDEIDRELAETAGTPAFFAPELCSSVENNHDEKHITKAIDVWALGVTLYCLIYGQCPFTASTEFELFDIIPTLPLSFPTVEQIGFETPHELMDLLSKLLTKDPDERITLDGVKHHVWVIQDLEDPSIWWKESDPTSYKTVHVTDEEVSSAVTILGKLRKSIHRISSSISNTFTRRGSKSSSLSDIHPSPTNSIISPISSHHEPSLHEEHQDHSQNHHDGWLPTSFTNMTLSPSSSTSSSSLHKPQSPPPTKIERHDSSSSSMSGLLVTFNRSPDKHQ</sequence>
<keyword evidence="13" id="KW-1185">Reference proteome</keyword>
<dbReference type="GO" id="GO:0004674">
    <property type="term" value="F:protein serine/threonine kinase activity"/>
    <property type="evidence" value="ECO:0007669"/>
    <property type="project" value="UniProtKB-KW"/>
</dbReference>
<keyword evidence="4 9" id="KW-0547">Nucleotide-binding</keyword>
<dbReference type="PROSITE" id="PS00108">
    <property type="entry name" value="PROTEIN_KINASE_ST"/>
    <property type="match status" value="1"/>
</dbReference>
<dbReference type="PANTHER" id="PTHR43895:SF152">
    <property type="entry name" value="SERINE_THREONINE-PROTEIN KINASE TOS3"/>
    <property type="match status" value="1"/>
</dbReference>
<evidence type="ECO:0000256" key="1">
    <source>
        <dbReference type="ARBA" id="ARBA00012513"/>
    </source>
</evidence>
<dbReference type="CDD" id="cd14008">
    <property type="entry name" value="STKc_LKB1_CaMKK"/>
    <property type="match status" value="1"/>
</dbReference>
<dbReference type="GO" id="GO:0007165">
    <property type="term" value="P:signal transduction"/>
    <property type="evidence" value="ECO:0007669"/>
    <property type="project" value="TreeGrafter"/>
</dbReference>
<evidence type="ECO:0000256" key="3">
    <source>
        <dbReference type="ARBA" id="ARBA00022679"/>
    </source>
</evidence>
<dbReference type="Proteomes" id="UP000603453">
    <property type="component" value="Unassembled WGS sequence"/>
</dbReference>
<keyword evidence="6 9" id="KW-0067">ATP-binding</keyword>
<dbReference type="InterPro" id="IPR011009">
    <property type="entry name" value="Kinase-like_dom_sf"/>
</dbReference>
<evidence type="ECO:0000256" key="8">
    <source>
        <dbReference type="ARBA" id="ARBA00048679"/>
    </source>
</evidence>
<name>A0A8H7RAP4_9FUNG</name>
<organism evidence="12 13">
    <name type="scientific">Mucor saturninus</name>
    <dbReference type="NCBI Taxonomy" id="64648"/>
    <lineage>
        <taxon>Eukaryota</taxon>
        <taxon>Fungi</taxon>
        <taxon>Fungi incertae sedis</taxon>
        <taxon>Mucoromycota</taxon>
        <taxon>Mucoromycotina</taxon>
        <taxon>Mucoromycetes</taxon>
        <taxon>Mucorales</taxon>
        <taxon>Mucorineae</taxon>
        <taxon>Mucoraceae</taxon>
        <taxon>Mucor</taxon>
    </lineage>
</organism>
<dbReference type="SUPFAM" id="SSF56112">
    <property type="entry name" value="Protein kinase-like (PK-like)"/>
    <property type="match status" value="1"/>
</dbReference>
<dbReference type="FunFam" id="3.30.200.20:FF:000206">
    <property type="entry name" value="Serine/threonine-protein kinase Ssp1"/>
    <property type="match status" value="1"/>
</dbReference>
<protein>
    <recommendedName>
        <fullName evidence="1">non-specific serine/threonine protein kinase</fullName>
        <ecNumber evidence="1">2.7.11.1</ecNumber>
    </recommendedName>
</protein>
<keyword evidence="2" id="KW-0723">Serine/threonine-protein kinase</keyword>
<feature type="compositionally biased region" description="Basic and acidic residues" evidence="10">
    <location>
        <begin position="432"/>
        <end position="452"/>
    </location>
</feature>
<dbReference type="Pfam" id="PF00069">
    <property type="entry name" value="Pkinase"/>
    <property type="match status" value="1"/>
</dbReference>
<dbReference type="EMBL" id="JAEPRD010000024">
    <property type="protein sequence ID" value="KAG2207484.1"/>
    <property type="molecule type" value="Genomic_DNA"/>
</dbReference>
<dbReference type="FunFam" id="1.10.510.10:FF:000571">
    <property type="entry name" value="Maternal embryonic leucine zipper kinase"/>
    <property type="match status" value="1"/>
</dbReference>
<reference evidence="12" key="1">
    <citation type="submission" date="2020-12" db="EMBL/GenBank/DDBJ databases">
        <title>Metabolic potential, ecology and presence of endohyphal bacteria is reflected in genomic diversity of Mucoromycotina.</title>
        <authorList>
            <person name="Muszewska A."/>
            <person name="Okrasinska A."/>
            <person name="Steczkiewicz K."/>
            <person name="Drgas O."/>
            <person name="Orlowska M."/>
            <person name="Perlinska-Lenart U."/>
            <person name="Aleksandrzak-Piekarczyk T."/>
            <person name="Szatraj K."/>
            <person name="Zielenkiewicz U."/>
            <person name="Pilsyk S."/>
            <person name="Malc E."/>
            <person name="Mieczkowski P."/>
            <person name="Kruszewska J.S."/>
            <person name="Biernat P."/>
            <person name="Pawlowska J."/>
        </authorList>
    </citation>
    <scope>NUCLEOTIDE SEQUENCE</scope>
    <source>
        <strain evidence="12">WA0000017839</strain>
    </source>
</reference>
<dbReference type="Gene3D" id="1.10.510.10">
    <property type="entry name" value="Transferase(Phosphotransferase) domain 1"/>
    <property type="match status" value="1"/>
</dbReference>
<dbReference type="PROSITE" id="PS50011">
    <property type="entry name" value="PROTEIN_KINASE_DOM"/>
    <property type="match status" value="1"/>
</dbReference>
<proteinExistence type="predicted"/>
<evidence type="ECO:0000313" key="12">
    <source>
        <dbReference type="EMBL" id="KAG2207484.1"/>
    </source>
</evidence>
<evidence type="ECO:0000259" key="11">
    <source>
        <dbReference type="PROSITE" id="PS50011"/>
    </source>
</evidence>
<dbReference type="GO" id="GO:0050793">
    <property type="term" value="P:regulation of developmental process"/>
    <property type="evidence" value="ECO:0007669"/>
    <property type="project" value="UniProtKB-ARBA"/>
</dbReference>
<dbReference type="GO" id="GO:0005524">
    <property type="term" value="F:ATP binding"/>
    <property type="evidence" value="ECO:0007669"/>
    <property type="project" value="UniProtKB-UniRule"/>
</dbReference>
<dbReference type="EC" id="2.7.11.1" evidence="1"/>
<dbReference type="AlphaFoldDB" id="A0A8H7RAP4"/>
<evidence type="ECO:0000256" key="9">
    <source>
        <dbReference type="PROSITE-ProRule" id="PRU10141"/>
    </source>
</evidence>
<feature type="compositionally biased region" description="Low complexity" evidence="10">
    <location>
        <begin position="464"/>
        <end position="477"/>
    </location>
</feature>
<dbReference type="InterPro" id="IPR017441">
    <property type="entry name" value="Protein_kinase_ATP_BS"/>
</dbReference>
<gene>
    <name evidence="12" type="ORF">INT47_004232</name>
</gene>
<comment type="catalytic activity">
    <reaction evidence="7">
        <text>L-threonyl-[protein] + ATP = O-phospho-L-threonyl-[protein] + ADP + H(+)</text>
        <dbReference type="Rhea" id="RHEA:46608"/>
        <dbReference type="Rhea" id="RHEA-COMP:11060"/>
        <dbReference type="Rhea" id="RHEA-COMP:11605"/>
        <dbReference type="ChEBI" id="CHEBI:15378"/>
        <dbReference type="ChEBI" id="CHEBI:30013"/>
        <dbReference type="ChEBI" id="CHEBI:30616"/>
        <dbReference type="ChEBI" id="CHEBI:61977"/>
        <dbReference type="ChEBI" id="CHEBI:456216"/>
        <dbReference type="EC" id="2.7.11.1"/>
    </reaction>
</comment>
<feature type="compositionally biased region" description="Low complexity" evidence="10">
    <location>
        <begin position="418"/>
        <end position="431"/>
    </location>
</feature>
<dbReference type="OrthoDB" id="68483at2759"/>